<keyword evidence="9" id="KW-0282">Flagellum</keyword>
<dbReference type="Gene3D" id="1.10.8.540">
    <property type="entry name" value="FHIPEP family, domain 3"/>
    <property type="match status" value="1"/>
</dbReference>
<dbReference type="Gene3D" id="3.40.50.12790">
    <property type="entry name" value="FHIPEP family, domain 4"/>
    <property type="match status" value="1"/>
</dbReference>
<dbReference type="AlphaFoldDB" id="A0A1M5TEV1"/>
<dbReference type="Gene3D" id="3.40.30.60">
    <property type="entry name" value="FHIPEP family, domain 1"/>
    <property type="match status" value="1"/>
</dbReference>
<sequence length="716" mass="76765">MEEKMNGRIFDKLKAIAANASGAPLLLLIMLAMITVPLPAAVLDSMFTINILLSIVILLVAVRTLKPTDFSVFPTVLLMATLTRLGLNVASTRIILTEGHTGSAGAGHVIEAFGTFVIGGNWAVGLVVFLILLVVNFIVITKGAERISEVNARFTLDSLPGKQLAIDADLNQGAITADEAGKRRKELALESEFNGALDGTSKFVKGDAIAGIVILLINIIGGLIIGVVQHGIPFTSAVETYTLLSIGDGLVAQIPSIILASATALIISRSSTDVSLSDLVQIQIFDDPRTLYMASGLIIAIGLVPGMPTLPFVGVGLLLLGITHMMAKNAPPSATEDGASEAAASPVPGGVENFDGEPLVPVEKPELSLSDITPPDPIVIELGMRLTPLVDELTGDLKAQAIGTRQMVSQEYGILIQSINIRTVRDLDSESYRILIRGIPRAKGKVKASLVQAINMDGLAGEIDGIPTNEPVFGLPAFWISKEQESDARSRGYVVTAPASIIASHLNQVMIKNLGTLLGHEDVSRMMDHLRNKFPRLIDELIPKTVSVSRLLTVMRYLLSEQISLSDMSTVLETIARYAPQGLTDQELADQVRKAMVESIIYHLSGSTESLDAICLDGKLQMQMLQGLNMKTGDLSIEPELARDVIIRIGQMTEELLRQGKPAVLFVPHALRLPLVDLVRPIIRELNILSTEEIPKSLIVNFAGTVGYDDPVINGD</sequence>
<keyword evidence="4 8" id="KW-0812">Transmembrane</keyword>
<dbReference type="GO" id="GO:0005886">
    <property type="term" value="C:plasma membrane"/>
    <property type="evidence" value="ECO:0007669"/>
    <property type="project" value="UniProtKB-SubCell"/>
</dbReference>
<evidence type="ECO:0000313" key="10">
    <source>
        <dbReference type="Proteomes" id="UP000184268"/>
    </source>
</evidence>
<evidence type="ECO:0000256" key="5">
    <source>
        <dbReference type="ARBA" id="ARBA00022989"/>
    </source>
</evidence>
<feature type="transmembrane region" description="Helical" evidence="8">
    <location>
        <begin position="21"/>
        <end position="40"/>
    </location>
</feature>
<keyword evidence="10" id="KW-1185">Reference proteome</keyword>
<feature type="transmembrane region" description="Helical" evidence="8">
    <location>
        <begin position="291"/>
        <end position="322"/>
    </location>
</feature>
<dbReference type="RefSeq" id="WP_067663298.1">
    <property type="nucleotide sequence ID" value="NZ_FQXG01000003.1"/>
</dbReference>
<dbReference type="PIRSF" id="PIRSF005419">
    <property type="entry name" value="FlhA"/>
    <property type="match status" value="1"/>
</dbReference>
<keyword evidence="6 8" id="KW-0472">Membrane</keyword>
<reference evidence="9 10" key="1">
    <citation type="submission" date="2016-11" db="EMBL/GenBank/DDBJ databases">
        <authorList>
            <person name="Jaros S."/>
            <person name="Januszkiewicz K."/>
            <person name="Wedrychowicz H."/>
        </authorList>
    </citation>
    <scope>NUCLEOTIDE SEQUENCE [LARGE SCALE GENOMIC DNA]</scope>
    <source>
        <strain evidence="9 10">DSM 16917</strain>
    </source>
</reference>
<dbReference type="PANTHER" id="PTHR30161">
    <property type="entry name" value="FLAGELLAR EXPORT PROTEIN, MEMBRANE FLHA SUBUNIT-RELATED"/>
    <property type="match status" value="1"/>
</dbReference>
<dbReference type="InterPro" id="IPR042193">
    <property type="entry name" value="FHIPEP_3"/>
</dbReference>
<evidence type="ECO:0000256" key="6">
    <source>
        <dbReference type="ARBA" id="ARBA00023136"/>
    </source>
</evidence>
<dbReference type="Pfam" id="PF00771">
    <property type="entry name" value="FHIPEP"/>
    <property type="match status" value="1"/>
</dbReference>
<dbReference type="InterPro" id="IPR042194">
    <property type="entry name" value="FHIPEP_1"/>
</dbReference>
<evidence type="ECO:0000313" key="9">
    <source>
        <dbReference type="EMBL" id="SHH49239.1"/>
    </source>
</evidence>
<feature type="transmembrane region" description="Helical" evidence="8">
    <location>
        <begin position="46"/>
        <end position="65"/>
    </location>
</feature>
<gene>
    <name evidence="9" type="ORF">SAMN02745129_2114</name>
</gene>
<evidence type="ECO:0000256" key="4">
    <source>
        <dbReference type="ARBA" id="ARBA00022692"/>
    </source>
</evidence>
<evidence type="ECO:0000256" key="2">
    <source>
        <dbReference type="ARBA" id="ARBA00008835"/>
    </source>
</evidence>
<evidence type="ECO:0000256" key="1">
    <source>
        <dbReference type="ARBA" id="ARBA00004651"/>
    </source>
</evidence>
<feature type="transmembrane region" description="Helical" evidence="8">
    <location>
        <begin position="208"/>
        <end position="230"/>
    </location>
</feature>
<name>A0A1M5TEV1_9GAMM</name>
<dbReference type="InterPro" id="IPR042196">
    <property type="entry name" value="FHIPEP_4"/>
</dbReference>
<dbReference type="EMBL" id="FQXG01000003">
    <property type="protein sequence ID" value="SHH49239.1"/>
    <property type="molecule type" value="Genomic_DNA"/>
</dbReference>
<evidence type="ECO:0000256" key="7">
    <source>
        <dbReference type="SAM" id="MobiDB-lite"/>
    </source>
</evidence>
<dbReference type="GO" id="GO:0009306">
    <property type="term" value="P:protein secretion"/>
    <property type="evidence" value="ECO:0007669"/>
    <property type="project" value="InterPro"/>
</dbReference>
<comment type="similarity">
    <text evidence="2">Belongs to the FHIPEP (flagella/HR/invasion proteins export pore) family.</text>
</comment>
<feature type="transmembrane region" description="Helical" evidence="8">
    <location>
        <begin position="116"/>
        <end position="139"/>
    </location>
</feature>
<keyword evidence="9" id="KW-0969">Cilium</keyword>
<feature type="transmembrane region" description="Helical" evidence="8">
    <location>
        <begin position="72"/>
        <end position="96"/>
    </location>
</feature>
<dbReference type="Proteomes" id="UP000184268">
    <property type="component" value="Unassembled WGS sequence"/>
</dbReference>
<dbReference type="PRINTS" id="PR00949">
    <property type="entry name" value="TYPE3IMAPROT"/>
</dbReference>
<evidence type="ECO:0000256" key="8">
    <source>
        <dbReference type="SAM" id="Phobius"/>
    </source>
</evidence>
<dbReference type="InterPro" id="IPR001712">
    <property type="entry name" value="T3SS_FHIPEP"/>
</dbReference>
<dbReference type="GO" id="GO:0044780">
    <property type="term" value="P:bacterial-type flagellum assembly"/>
    <property type="evidence" value="ECO:0007669"/>
    <property type="project" value="TreeGrafter"/>
</dbReference>
<keyword evidence="9" id="KW-0966">Cell projection</keyword>
<comment type="subcellular location">
    <subcellularLocation>
        <location evidence="1">Cell membrane</location>
        <topology evidence="1">Multi-pass membrane protein</topology>
    </subcellularLocation>
</comment>
<keyword evidence="3" id="KW-1003">Cell membrane</keyword>
<dbReference type="OrthoDB" id="9759185at2"/>
<dbReference type="PANTHER" id="PTHR30161:SF1">
    <property type="entry name" value="FLAGELLAR BIOSYNTHESIS PROTEIN FLHA-RELATED"/>
    <property type="match status" value="1"/>
</dbReference>
<accession>A0A1M5TEV1</accession>
<protein>
    <submittedName>
        <fullName evidence="9">Flagellar biosynthesis protein FlhA</fullName>
    </submittedName>
</protein>
<feature type="transmembrane region" description="Helical" evidence="8">
    <location>
        <begin position="250"/>
        <end position="270"/>
    </location>
</feature>
<feature type="region of interest" description="Disordered" evidence="7">
    <location>
        <begin position="330"/>
        <end position="356"/>
    </location>
</feature>
<organism evidence="9 10">
    <name type="scientific">Ferrimonas marina</name>
    <dbReference type="NCBI Taxonomy" id="299255"/>
    <lineage>
        <taxon>Bacteria</taxon>
        <taxon>Pseudomonadati</taxon>
        <taxon>Pseudomonadota</taxon>
        <taxon>Gammaproteobacteria</taxon>
        <taxon>Alteromonadales</taxon>
        <taxon>Ferrimonadaceae</taxon>
        <taxon>Ferrimonas</taxon>
    </lineage>
</organism>
<evidence type="ECO:0000256" key="3">
    <source>
        <dbReference type="ARBA" id="ARBA00022475"/>
    </source>
</evidence>
<keyword evidence="5 8" id="KW-1133">Transmembrane helix</keyword>
<proteinExistence type="inferred from homology"/>
<dbReference type="STRING" id="299255.SAMN02745129_2114"/>